<gene>
    <name evidence="1" type="ORF">E2C01_050187</name>
</gene>
<dbReference type="EMBL" id="VSRR010013792">
    <property type="protein sequence ID" value="MPC56234.1"/>
    <property type="molecule type" value="Genomic_DNA"/>
</dbReference>
<keyword evidence="2" id="KW-1185">Reference proteome</keyword>
<protein>
    <submittedName>
        <fullName evidence="1">Uncharacterized protein</fullName>
    </submittedName>
</protein>
<comment type="caution">
    <text evidence="1">The sequence shown here is derived from an EMBL/GenBank/DDBJ whole genome shotgun (WGS) entry which is preliminary data.</text>
</comment>
<dbReference type="Proteomes" id="UP000324222">
    <property type="component" value="Unassembled WGS sequence"/>
</dbReference>
<dbReference type="AlphaFoldDB" id="A0A5B7GI83"/>
<sequence>MGEGRGQLSLVRGGKSGWLAGSGWVAGKGMNDGAALPLNHLSIGPATRYRKAVRVHMQGGRLREAGRQG</sequence>
<proteinExistence type="predicted"/>
<reference evidence="1 2" key="1">
    <citation type="submission" date="2019-05" db="EMBL/GenBank/DDBJ databases">
        <title>Another draft genome of Portunus trituberculatus and its Hox gene families provides insights of decapod evolution.</title>
        <authorList>
            <person name="Jeong J.-H."/>
            <person name="Song I."/>
            <person name="Kim S."/>
            <person name="Choi T."/>
            <person name="Kim D."/>
            <person name="Ryu S."/>
            <person name="Kim W."/>
        </authorList>
    </citation>
    <scope>NUCLEOTIDE SEQUENCE [LARGE SCALE GENOMIC DNA]</scope>
    <source>
        <tissue evidence="1">Muscle</tissue>
    </source>
</reference>
<organism evidence="1 2">
    <name type="scientific">Portunus trituberculatus</name>
    <name type="common">Swimming crab</name>
    <name type="synonym">Neptunus trituberculatus</name>
    <dbReference type="NCBI Taxonomy" id="210409"/>
    <lineage>
        <taxon>Eukaryota</taxon>
        <taxon>Metazoa</taxon>
        <taxon>Ecdysozoa</taxon>
        <taxon>Arthropoda</taxon>
        <taxon>Crustacea</taxon>
        <taxon>Multicrustacea</taxon>
        <taxon>Malacostraca</taxon>
        <taxon>Eumalacostraca</taxon>
        <taxon>Eucarida</taxon>
        <taxon>Decapoda</taxon>
        <taxon>Pleocyemata</taxon>
        <taxon>Brachyura</taxon>
        <taxon>Eubrachyura</taxon>
        <taxon>Portunoidea</taxon>
        <taxon>Portunidae</taxon>
        <taxon>Portuninae</taxon>
        <taxon>Portunus</taxon>
    </lineage>
</organism>
<evidence type="ECO:0000313" key="2">
    <source>
        <dbReference type="Proteomes" id="UP000324222"/>
    </source>
</evidence>
<accession>A0A5B7GI83</accession>
<name>A0A5B7GI83_PORTR</name>
<evidence type="ECO:0000313" key="1">
    <source>
        <dbReference type="EMBL" id="MPC56234.1"/>
    </source>
</evidence>